<evidence type="ECO:0000256" key="1">
    <source>
        <dbReference type="ARBA" id="ARBA00001933"/>
    </source>
</evidence>
<dbReference type="GO" id="GO:0030170">
    <property type="term" value="F:pyridoxal phosphate binding"/>
    <property type="evidence" value="ECO:0007669"/>
    <property type="project" value="InterPro"/>
</dbReference>
<dbReference type="GO" id="GO:0019346">
    <property type="term" value="P:transsulfuration"/>
    <property type="evidence" value="ECO:0007669"/>
    <property type="project" value="InterPro"/>
</dbReference>
<dbReference type="Gene3D" id="3.90.1150.10">
    <property type="entry name" value="Aspartate Aminotransferase, domain 1"/>
    <property type="match status" value="1"/>
</dbReference>
<keyword evidence="2" id="KW-0663">Pyridoxal phosphate</keyword>
<dbReference type="InterPro" id="IPR000277">
    <property type="entry name" value="Cys/Met-Metab_PyrdxlP-dep_enz"/>
</dbReference>
<evidence type="ECO:0000313" key="3">
    <source>
        <dbReference type="EMBL" id="SUZ69980.1"/>
    </source>
</evidence>
<reference evidence="3" key="1">
    <citation type="submission" date="2018-05" db="EMBL/GenBank/DDBJ databases">
        <authorList>
            <person name="Lanie J.A."/>
            <person name="Ng W.-L."/>
            <person name="Kazmierczak K.M."/>
            <person name="Andrzejewski T.M."/>
            <person name="Davidsen T.M."/>
            <person name="Wayne K.J."/>
            <person name="Tettelin H."/>
            <person name="Glass J.I."/>
            <person name="Rusch D."/>
            <person name="Podicherti R."/>
            <person name="Tsui H.-C.T."/>
            <person name="Winkler M.E."/>
        </authorList>
    </citation>
    <scope>NUCLEOTIDE SEQUENCE</scope>
</reference>
<dbReference type="FunFam" id="3.40.640.10:FF:000046">
    <property type="entry name" value="Cystathionine gamma-lyase"/>
    <property type="match status" value="1"/>
</dbReference>
<dbReference type="PANTHER" id="PTHR11808">
    <property type="entry name" value="TRANS-SULFURATION ENZYME FAMILY MEMBER"/>
    <property type="match status" value="1"/>
</dbReference>
<evidence type="ECO:0008006" key="4">
    <source>
        <dbReference type="Google" id="ProtNLM"/>
    </source>
</evidence>
<dbReference type="InterPro" id="IPR054542">
    <property type="entry name" value="Cys_met_metab_PP"/>
</dbReference>
<sequence length="366" mass="40839">MYQGIVSPLFMSTTYPWYGGEDAEKKPYPRYFNTPNQEFLSKKIAALENGEKALIFSSGMAAISTSIMANVKSGDHIIFQEDLYGGTRNFIKTEFDKYGIEYTFTKGLDSNHFSDEIKDNTVGIYIESPSNPLLKIVDLKAISSIANQKSIWTMIDNTFASPVNQNPINHGIDIVIHSATKYLGGHSDISAGAVISTNSNIKKILDSAKNFGGNLSDYTVWLLERSMKTLHIRVKEQTRNAKLLAKMLNENDNIITVYYPGLSSHPSHDIAKSQMNDFGAMMSFDLKENVDVYTFLKSLEIIKPGMSLAGVETTVNFPIKTSHGLLTQKERDNQGIGDKLIRLSVGIEDYQDLYDDLDNAIKKSIK</sequence>
<dbReference type="PIRSF" id="PIRSF001434">
    <property type="entry name" value="CGS"/>
    <property type="match status" value="1"/>
</dbReference>
<dbReference type="Pfam" id="PF01053">
    <property type="entry name" value="Cys_Met_Meta_PP"/>
    <property type="match status" value="1"/>
</dbReference>
<dbReference type="CDD" id="cd00614">
    <property type="entry name" value="CGS_like"/>
    <property type="match status" value="1"/>
</dbReference>
<dbReference type="InterPro" id="IPR015424">
    <property type="entry name" value="PyrdxlP-dep_Trfase"/>
</dbReference>
<dbReference type="PROSITE" id="PS00868">
    <property type="entry name" value="CYS_MET_METAB_PP"/>
    <property type="match status" value="1"/>
</dbReference>
<dbReference type="InterPro" id="IPR015422">
    <property type="entry name" value="PyrdxlP-dep_Trfase_small"/>
</dbReference>
<comment type="cofactor">
    <cofactor evidence="1">
        <name>pyridoxal 5'-phosphate</name>
        <dbReference type="ChEBI" id="CHEBI:597326"/>
    </cofactor>
</comment>
<organism evidence="3">
    <name type="scientific">marine metagenome</name>
    <dbReference type="NCBI Taxonomy" id="408172"/>
    <lineage>
        <taxon>unclassified sequences</taxon>
        <taxon>metagenomes</taxon>
        <taxon>ecological metagenomes</taxon>
    </lineage>
</organism>
<gene>
    <name evidence="3" type="ORF">METZ01_LOCUS22834</name>
</gene>
<dbReference type="SUPFAM" id="SSF53383">
    <property type="entry name" value="PLP-dependent transferases"/>
    <property type="match status" value="1"/>
</dbReference>
<name>A0A381PSU3_9ZZZZ</name>
<dbReference type="GO" id="GO:0005737">
    <property type="term" value="C:cytoplasm"/>
    <property type="evidence" value="ECO:0007669"/>
    <property type="project" value="TreeGrafter"/>
</dbReference>
<accession>A0A381PSU3</accession>
<dbReference type="Gene3D" id="3.40.640.10">
    <property type="entry name" value="Type I PLP-dependent aspartate aminotransferase-like (Major domain)"/>
    <property type="match status" value="1"/>
</dbReference>
<dbReference type="InterPro" id="IPR015421">
    <property type="entry name" value="PyrdxlP-dep_Trfase_major"/>
</dbReference>
<dbReference type="PANTHER" id="PTHR11808:SF86">
    <property type="entry name" value="METHIONINE GAMMA-LYASE"/>
    <property type="match status" value="1"/>
</dbReference>
<evidence type="ECO:0000256" key="2">
    <source>
        <dbReference type="ARBA" id="ARBA00022898"/>
    </source>
</evidence>
<dbReference type="GO" id="GO:0016846">
    <property type="term" value="F:carbon-sulfur lyase activity"/>
    <property type="evidence" value="ECO:0007669"/>
    <property type="project" value="TreeGrafter"/>
</dbReference>
<proteinExistence type="predicted"/>
<dbReference type="EMBL" id="UINC01001077">
    <property type="protein sequence ID" value="SUZ69980.1"/>
    <property type="molecule type" value="Genomic_DNA"/>
</dbReference>
<protein>
    <recommendedName>
        <fullName evidence="4">Cystathionine beta-lyase</fullName>
    </recommendedName>
</protein>
<dbReference type="AlphaFoldDB" id="A0A381PSU3"/>